<dbReference type="SUPFAM" id="SSF56214">
    <property type="entry name" value="4'-phosphopantetheinyl transferase"/>
    <property type="match status" value="1"/>
</dbReference>
<feature type="transmembrane region" description="Helical" evidence="2">
    <location>
        <begin position="656"/>
        <end position="677"/>
    </location>
</feature>
<dbReference type="GO" id="GO:0008897">
    <property type="term" value="F:holo-[acyl-carrier-protein] synthase activity"/>
    <property type="evidence" value="ECO:0007669"/>
    <property type="project" value="InterPro"/>
</dbReference>
<dbReference type="PANTHER" id="PTHR37544:SF3">
    <property type="entry name" value="SPRAY"/>
    <property type="match status" value="1"/>
</dbReference>
<dbReference type="Proteomes" id="UP001056012">
    <property type="component" value="Chromosome 2"/>
</dbReference>
<accession>A0A9Q9DQT6</accession>
<dbReference type="PANTHER" id="PTHR37544">
    <property type="entry name" value="SPRAY-RELATED"/>
    <property type="match status" value="1"/>
</dbReference>
<evidence type="ECO:0000313" key="4">
    <source>
        <dbReference type="EMBL" id="USP74676.1"/>
    </source>
</evidence>
<dbReference type="InterPro" id="IPR021840">
    <property type="entry name" value="DUF3433"/>
</dbReference>
<evidence type="ECO:0000313" key="5">
    <source>
        <dbReference type="Proteomes" id="UP001056012"/>
    </source>
</evidence>
<reference evidence="4" key="1">
    <citation type="submission" date="2021-12" db="EMBL/GenBank/DDBJ databases">
        <title>Curvularia clavata genome.</title>
        <authorList>
            <person name="Cao Y."/>
        </authorList>
    </citation>
    <scope>NUCLEOTIDE SEQUENCE</scope>
    <source>
        <strain evidence="4">Yc1106</strain>
    </source>
</reference>
<feature type="domain" description="4'-phosphopantetheinyl transferase" evidence="3">
    <location>
        <begin position="11"/>
        <end position="105"/>
    </location>
</feature>
<feature type="transmembrane region" description="Helical" evidence="2">
    <location>
        <begin position="810"/>
        <end position="835"/>
    </location>
</feature>
<evidence type="ECO:0000256" key="1">
    <source>
        <dbReference type="ARBA" id="ARBA00022679"/>
    </source>
</evidence>
<organism evidence="4 5">
    <name type="scientific">Curvularia clavata</name>
    <dbReference type="NCBI Taxonomy" id="95742"/>
    <lineage>
        <taxon>Eukaryota</taxon>
        <taxon>Fungi</taxon>
        <taxon>Dikarya</taxon>
        <taxon>Ascomycota</taxon>
        <taxon>Pezizomycotina</taxon>
        <taxon>Dothideomycetes</taxon>
        <taxon>Pleosporomycetidae</taxon>
        <taxon>Pleosporales</taxon>
        <taxon>Pleosporineae</taxon>
        <taxon>Pleosporaceae</taxon>
        <taxon>Curvularia</taxon>
    </lineage>
</organism>
<gene>
    <name evidence="4" type="ORF">yc1106_01950</name>
</gene>
<feature type="transmembrane region" description="Helical" evidence="2">
    <location>
        <begin position="884"/>
        <end position="907"/>
    </location>
</feature>
<dbReference type="Pfam" id="PF01648">
    <property type="entry name" value="ACPS"/>
    <property type="match status" value="1"/>
</dbReference>
<dbReference type="GO" id="GO:0000287">
    <property type="term" value="F:magnesium ion binding"/>
    <property type="evidence" value="ECO:0007669"/>
    <property type="project" value="InterPro"/>
</dbReference>
<feature type="transmembrane region" description="Helical" evidence="2">
    <location>
        <begin position="769"/>
        <end position="790"/>
    </location>
</feature>
<evidence type="ECO:0000256" key="2">
    <source>
        <dbReference type="SAM" id="Phobius"/>
    </source>
</evidence>
<keyword evidence="2" id="KW-0812">Transmembrane</keyword>
<dbReference type="InterPro" id="IPR037143">
    <property type="entry name" value="4-PPantetheinyl_Trfase_dom_sf"/>
</dbReference>
<keyword evidence="1" id="KW-0808">Transferase</keyword>
<dbReference type="Pfam" id="PF11915">
    <property type="entry name" value="DUF3433"/>
    <property type="match status" value="1"/>
</dbReference>
<dbReference type="OrthoDB" id="3248909at2759"/>
<proteinExistence type="predicted"/>
<protein>
    <recommendedName>
        <fullName evidence="3">4'-phosphopantetheinyl transferase domain-containing protein</fullName>
    </recommendedName>
</protein>
<feature type="transmembrane region" description="Helical" evidence="2">
    <location>
        <begin position="1369"/>
        <end position="1391"/>
    </location>
</feature>
<evidence type="ECO:0000259" key="3">
    <source>
        <dbReference type="Pfam" id="PF01648"/>
    </source>
</evidence>
<dbReference type="VEuPathDB" id="FungiDB:yc1106_01950"/>
<keyword evidence="2" id="KW-1133">Transmembrane helix</keyword>
<keyword evidence="5" id="KW-1185">Reference proteome</keyword>
<sequence>MPPRAFPFPFRVGTDICSVSRIQGVITRRNDGDALRPLRQFLKRILTDHEQQYFWQRFAPAEDILTKTDAVSAFLAGRFAAKEACRKACDHLHKDTRGFQHIMILPVTSLDRSEHQSSRPQGLILDKVYEAQMRSKANSTNPGNVGVEGDTHAVPLLDVRELDGQLCEISISHDGDFATAVAIVPSMKVDGIILFEDAKRTEAFTRLAQAPSEGVSALGTVLQTPRAWWAILYDLLFKRKSIGKTSWCLICCALINIMALFAISPLSSALLTSAEVTISRPSDFSRIVPRASAELPIVANRETYFRTMAALMRNVSTSTWISDTSLTLPFWPSTEVAQFGPGLNSRYNSWAAKTTVLHADLDCRNMTLESDDLRPTPYSAYDQMGHGPYKGTEPMVHFVLKSDDGCNYNMSFHPSAGQISAGGLTWSNTSTLFVQKKATLLLGRKPFPAEVGKTSPYARYSASDECANRDIVILSTPWAKDLQFNTSFGPGIEHNRTFERSPEFRMKALLWRPPNITSNYVAKDNRTSIPKGLVDVLKFEKMALQNTWADYFNAESMQTDASRGLDDSQGPSADLTRVRSAPVFTGVGPLLGALYSFNIPRMLNEKGLAAQVERVKGRFFTECLREALRDPAVVETDIIKGETTMIEERIMVLREIGIALAVLFLVSSMLLIIVFWVSRLAFRPLHLSTDPGSAIGHAMLIRSQSTNSSVFRKNHTASREELHRILKNDKFYMENGELRTTSSVSRSMTVSTTSYKFKRWQPTALRLRTLFALFGFLACVLIAVMVLNAFSTQSRLSQQAFIYEADISKLGLSFSTFAPISIAPTVISIIIGLWWDQLDSTFRILQPYIAMSRGPTPIRNGAGLTYRSKTWIGAAIKAASNKHWILFMVALGSVLCQILTVSMSAIFERQSTNVVQPVRFSRTLEERTLPIVTTHRAATDIWSGAKPDLLPWKVLNELLLNPPENWLPGAAIQLSLNGTKPAWTNDDWSFIPVDLSHADESAPTQSKESILHPSNVTITTPALRAKLECDEIPEVMTASAWLATTDSLPSSYYEEVNIEPSKNGYILPSIMFNNTSSNTSTFATSSMIRCCSNTTNNDTNTAVIGYWSPVEVQSFPYADRQWPLPFVTKWIVGKPQGGDEEDDALIFKEAPALQAARCTPTIEAANAKVTVDKNTGTVHSFEIMDAIRPAQEAWSEVFVQRNFSDQHTTQQFNSTYKGPVNMTTSYGVLFMGSIFKAASDKVTLWEYLQDNAFVLRDIGNGINMDLMTYSMYNLANRDPQALLDYKTLAANAGKTFETFFQHFVSNGLSLETGGLAYQKIDDHSMDDLGSPIAWNGTALPQRNYASQNTNRTAEAQVSNRIQVLHMNTVATYLTVSIIVWLIATTVVISFLQRKYTSTLVRDIQLIADVLVLLAGSDNLLELLQERGFEVKKAEDISTMLGWFKDRSGEVRWGVEVVGGRNAVEWVEAPKVGNLVAEKGTSRKIWLPWGRNRTA</sequence>
<dbReference type="EMBL" id="CP089275">
    <property type="protein sequence ID" value="USP74676.1"/>
    <property type="molecule type" value="Genomic_DNA"/>
</dbReference>
<keyword evidence="2" id="KW-0472">Membrane</keyword>
<dbReference type="InterPro" id="IPR008278">
    <property type="entry name" value="4-PPantetheinyl_Trfase_dom"/>
</dbReference>
<dbReference type="Gene3D" id="3.90.470.20">
    <property type="entry name" value="4'-phosphopantetheinyl transferase domain"/>
    <property type="match status" value="1"/>
</dbReference>
<name>A0A9Q9DQT6_CURCL</name>